<feature type="domain" description="PhoD-like phosphatase metallophosphatase" evidence="1">
    <location>
        <begin position="155"/>
        <end position="505"/>
    </location>
</feature>
<comment type="caution">
    <text evidence="3">The sequence shown here is derived from an EMBL/GenBank/DDBJ whole genome shotgun (WGS) entry which is preliminary data.</text>
</comment>
<evidence type="ECO:0000313" key="4">
    <source>
        <dbReference type="Proteomes" id="UP000289708"/>
    </source>
</evidence>
<dbReference type="PROSITE" id="PS51318">
    <property type="entry name" value="TAT"/>
    <property type="match status" value="1"/>
</dbReference>
<dbReference type="Gene3D" id="3.60.21.70">
    <property type="entry name" value="PhoD-like phosphatase"/>
    <property type="match status" value="1"/>
</dbReference>
<dbReference type="Gene3D" id="2.60.40.380">
    <property type="entry name" value="Purple acid phosphatase-like, N-terminal"/>
    <property type="match status" value="1"/>
</dbReference>
<dbReference type="InterPro" id="IPR018946">
    <property type="entry name" value="PhoD-like_MPP"/>
</dbReference>
<evidence type="ECO:0000259" key="2">
    <source>
        <dbReference type="Pfam" id="PF16655"/>
    </source>
</evidence>
<accession>A0A4Q0MPJ1</accession>
<dbReference type="SUPFAM" id="SSF56300">
    <property type="entry name" value="Metallo-dependent phosphatases"/>
    <property type="match status" value="1"/>
</dbReference>
<dbReference type="PANTHER" id="PTHR43606:SF1">
    <property type="entry name" value="PHOD-LIKE PHOSPHATASE METALLOPHOSPHATASE DOMAIN-CONTAINING PROTEIN"/>
    <property type="match status" value="1"/>
</dbReference>
<dbReference type="InterPro" id="IPR029052">
    <property type="entry name" value="Metallo-depent_PP-like"/>
</dbReference>
<dbReference type="InterPro" id="IPR038607">
    <property type="entry name" value="PhoD-like_sf"/>
</dbReference>
<evidence type="ECO:0000313" key="3">
    <source>
        <dbReference type="EMBL" id="RXF75533.1"/>
    </source>
</evidence>
<protein>
    <submittedName>
        <fullName evidence="3">Alkaline phosphatase</fullName>
    </submittedName>
</protein>
<reference evidence="3 4" key="1">
    <citation type="submission" date="2018-12" db="EMBL/GenBank/DDBJ databases">
        <title>bacterium Hansschlegelia zhihuaiae S113.</title>
        <authorList>
            <person name="He J."/>
        </authorList>
    </citation>
    <scope>NUCLEOTIDE SEQUENCE [LARGE SCALE GENOMIC DNA]</scope>
    <source>
        <strain evidence="3 4">S 113</strain>
    </source>
</reference>
<dbReference type="InterPro" id="IPR052900">
    <property type="entry name" value="Phospholipid_Metab_Enz"/>
</dbReference>
<dbReference type="AlphaFoldDB" id="A0A4Q0MPJ1"/>
<dbReference type="InterPro" id="IPR032093">
    <property type="entry name" value="PhoD_N"/>
</dbReference>
<dbReference type="PANTHER" id="PTHR43606">
    <property type="entry name" value="PHOSPHATASE, PUTATIVE (AFU_ORTHOLOGUE AFUA_6G08710)-RELATED"/>
    <property type="match status" value="1"/>
</dbReference>
<proteinExistence type="predicted"/>
<dbReference type="Pfam" id="PF09423">
    <property type="entry name" value="PhoD"/>
    <property type="match status" value="1"/>
</dbReference>
<dbReference type="InterPro" id="IPR006311">
    <property type="entry name" value="TAT_signal"/>
</dbReference>
<organism evidence="3 4">
    <name type="scientific">Hansschlegelia zhihuaiae</name>
    <dbReference type="NCBI Taxonomy" id="405005"/>
    <lineage>
        <taxon>Bacteria</taxon>
        <taxon>Pseudomonadati</taxon>
        <taxon>Pseudomonadota</taxon>
        <taxon>Alphaproteobacteria</taxon>
        <taxon>Hyphomicrobiales</taxon>
        <taxon>Methylopilaceae</taxon>
        <taxon>Hansschlegelia</taxon>
    </lineage>
</organism>
<feature type="domain" description="Phospholipase D N-terminal" evidence="2">
    <location>
        <begin position="49"/>
        <end position="139"/>
    </location>
</feature>
<sequence length="523" mass="58509">MRGPGQPSDPTRRLVLSRAALALGGAAALSVFPRPALSLANRRPLLPSGVQSGDVGAHNAMIWGRADRASRMTVEWSTTESFKEVRRVAGPDAIGGSDFTARIDLRGLPEGQDIFYRVSFTDLKDLGAVSEPVVGRFRTAPANTRDVSFVWTGDTVGQGWGINPDFGGMKAYEAMRRTQPDFFIHSGDTVYADGPLQAEVDLGGGRRWKNIVTEAKSKVAETLGEFRGQHEYNLMDDNVRRMYAEVPLFAQWDDHETTNNWYPQEVLEDERYKVKSVALLAARARRAFFDYMPIRIDQQDPERIYRKASYGPLLDVFFLDMRSYRGPNTTNLQTTRSEETAILGERQVRWLKDQLAKSRATWKVIAADMPIGLEVPDGTNWEAIANGEDGKPKGREFEIAELLRFIKRREIKNTVWVTADVHYTAAHHYHPNRAKFQDFNPFWEFVGGPINAGTFGPNPLDMTFGPEVVFQKVPPASQANLSPMDGHQFFGHAAIKGRTGVLTVTLKDLDGKDLYSVDLEPEA</sequence>
<dbReference type="RefSeq" id="WP_128775712.1">
    <property type="nucleotide sequence ID" value="NZ_RYFI01000001.1"/>
</dbReference>
<keyword evidence="4" id="KW-1185">Reference proteome</keyword>
<dbReference type="OrthoDB" id="327733at2"/>
<dbReference type="EMBL" id="RYFI01000001">
    <property type="protein sequence ID" value="RXF75533.1"/>
    <property type="molecule type" value="Genomic_DNA"/>
</dbReference>
<evidence type="ECO:0000259" key="1">
    <source>
        <dbReference type="Pfam" id="PF09423"/>
    </source>
</evidence>
<dbReference type="Proteomes" id="UP000289708">
    <property type="component" value="Unassembled WGS sequence"/>
</dbReference>
<name>A0A4Q0MPJ1_9HYPH</name>
<gene>
    <name evidence="3" type="ORF">EK403_01370</name>
</gene>
<dbReference type="Pfam" id="PF16655">
    <property type="entry name" value="PhoD_N"/>
    <property type="match status" value="1"/>
</dbReference>